<feature type="region of interest" description="Disordered" evidence="1">
    <location>
        <begin position="1"/>
        <end position="37"/>
    </location>
</feature>
<evidence type="ECO:0000313" key="2">
    <source>
        <dbReference type="EMBL" id="JAD87378.1"/>
    </source>
</evidence>
<name>A0A0A9DL25_ARUDO</name>
<organism evidence="2">
    <name type="scientific">Arundo donax</name>
    <name type="common">Giant reed</name>
    <name type="synonym">Donax arundinaceus</name>
    <dbReference type="NCBI Taxonomy" id="35708"/>
    <lineage>
        <taxon>Eukaryota</taxon>
        <taxon>Viridiplantae</taxon>
        <taxon>Streptophyta</taxon>
        <taxon>Embryophyta</taxon>
        <taxon>Tracheophyta</taxon>
        <taxon>Spermatophyta</taxon>
        <taxon>Magnoliopsida</taxon>
        <taxon>Liliopsida</taxon>
        <taxon>Poales</taxon>
        <taxon>Poaceae</taxon>
        <taxon>PACMAD clade</taxon>
        <taxon>Arundinoideae</taxon>
        <taxon>Arundineae</taxon>
        <taxon>Arundo</taxon>
    </lineage>
</organism>
<accession>A0A0A9DL25</accession>
<protein>
    <submittedName>
        <fullName evidence="2">Uncharacterized protein</fullName>
    </submittedName>
</protein>
<reference evidence="2" key="1">
    <citation type="submission" date="2014-09" db="EMBL/GenBank/DDBJ databases">
        <authorList>
            <person name="Magalhaes I.L.F."/>
            <person name="Oliveira U."/>
            <person name="Santos F.R."/>
            <person name="Vidigal T.H.D.A."/>
            <person name="Brescovit A.D."/>
            <person name="Santos A.J."/>
        </authorList>
    </citation>
    <scope>NUCLEOTIDE SEQUENCE</scope>
    <source>
        <tissue evidence="2">Shoot tissue taken approximately 20 cm above the soil surface</tissue>
    </source>
</reference>
<dbReference type="AlphaFoldDB" id="A0A0A9DL25"/>
<evidence type="ECO:0000256" key="1">
    <source>
        <dbReference type="SAM" id="MobiDB-lite"/>
    </source>
</evidence>
<dbReference type="EMBL" id="GBRH01210517">
    <property type="protein sequence ID" value="JAD87378.1"/>
    <property type="molecule type" value="Transcribed_RNA"/>
</dbReference>
<sequence length="83" mass="9099">MHMHTYSYGPHAHERASFSLRPGHPSTGATRSSARTSPHRAFCESCRCVPLPPPCLDCLQTFYRGSHDANAVTPSANTRTNTT</sequence>
<proteinExistence type="predicted"/>
<reference evidence="2" key="2">
    <citation type="journal article" date="2015" name="Data Brief">
        <title>Shoot transcriptome of the giant reed, Arundo donax.</title>
        <authorList>
            <person name="Barrero R.A."/>
            <person name="Guerrero F.D."/>
            <person name="Moolhuijzen P."/>
            <person name="Goolsby J.A."/>
            <person name="Tidwell J."/>
            <person name="Bellgard S.E."/>
            <person name="Bellgard M.I."/>
        </authorList>
    </citation>
    <scope>NUCLEOTIDE SEQUENCE</scope>
    <source>
        <tissue evidence="2">Shoot tissue taken approximately 20 cm above the soil surface</tissue>
    </source>
</reference>
<feature type="compositionally biased region" description="Low complexity" evidence="1">
    <location>
        <begin position="26"/>
        <end position="36"/>
    </location>
</feature>